<reference evidence="2" key="2">
    <citation type="submission" date="2022-01" db="EMBL/GenBank/DDBJ databases">
        <authorList>
            <person name="Yamashiro T."/>
            <person name="Shiraishi A."/>
            <person name="Satake H."/>
            <person name="Nakayama K."/>
        </authorList>
    </citation>
    <scope>NUCLEOTIDE SEQUENCE</scope>
</reference>
<keyword evidence="3" id="KW-1185">Reference proteome</keyword>
<sequence>MMRSCYDSYNLDLSVNQDVQIALFSPEVKIVSIAEFFNDAINRTVGTIRDCEPDSHYIVYATIYRNAAIYRIHKEHGWAYPACENCNKRVDVLPPQNQKPLYFFNNNFVKLSGYTTWELIEKHNIDPDEYWPEELDSIVGKKGLFKIFNSYYNVTNNNHTYRCDAFSDDVKLINHFKKSFLNMDSEDEESKDVLETSTTTTTKFKNHADSDE</sequence>
<keyword evidence="2" id="KW-0238">DNA-binding</keyword>
<proteinExistence type="predicted"/>
<dbReference type="InterPro" id="IPR012340">
    <property type="entry name" value="NA-bd_OB-fold"/>
</dbReference>
<evidence type="ECO:0000313" key="2">
    <source>
        <dbReference type="EMBL" id="GJT04474.1"/>
    </source>
</evidence>
<accession>A0ABQ5AR13</accession>
<organism evidence="2 3">
    <name type="scientific">Tanacetum coccineum</name>
    <dbReference type="NCBI Taxonomy" id="301880"/>
    <lineage>
        <taxon>Eukaryota</taxon>
        <taxon>Viridiplantae</taxon>
        <taxon>Streptophyta</taxon>
        <taxon>Embryophyta</taxon>
        <taxon>Tracheophyta</taxon>
        <taxon>Spermatophyta</taxon>
        <taxon>Magnoliopsida</taxon>
        <taxon>eudicotyledons</taxon>
        <taxon>Gunneridae</taxon>
        <taxon>Pentapetalae</taxon>
        <taxon>asterids</taxon>
        <taxon>campanulids</taxon>
        <taxon>Asterales</taxon>
        <taxon>Asteraceae</taxon>
        <taxon>Asteroideae</taxon>
        <taxon>Anthemideae</taxon>
        <taxon>Anthemidinae</taxon>
        <taxon>Tanacetum</taxon>
    </lineage>
</organism>
<protein>
    <submittedName>
        <fullName evidence="2">Replication protein A 70 kDa DNA-binding subunit B</fullName>
    </submittedName>
</protein>
<comment type="caution">
    <text evidence="2">The sequence shown here is derived from an EMBL/GenBank/DDBJ whole genome shotgun (WGS) entry which is preliminary data.</text>
</comment>
<dbReference type="Proteomes" id="UP001151760">
    <property type="component" value="Unassembled WGS sequence"/>
</dbReference>
<dbReference type="EMBL" id="BQNB010012512">
    <property type="protein sequence ID" value="GJT04474.1"/>
    <property type="molecule type" value="Genomic_DNA"/>
</dbReference>
<evidence type="ECO:0000256" key="1">
    <source>
        <dbReference type="SAM" id="MobiDB-lite"/>
    </source>
</evidence>
<reference evidence="2" key="1">
    <citation type="journal article" date="2022" name="Int. J. Mol. Sci.">
        <title>Draft Genome of Tanacetum Coccineum: Genomic Comparison of Closely Related Tanacetum-Family Plants.</title>
        <authorList>
            <person name="Yamashiro T."/>
            <person name="Shiraishi A."/>
            <person name="Nakayama K."/>
            <person name="Satake H."/>
        </authorList>
    </citation>
    <scope>NUCLEOTIDE SEQUENCE</scope>
</reference>
<feature type="region of interest" description="Disordered" evidence="1">
    <location>
        <begin position="189"/>
        <end position="212"/>
    </location>
</feature>
<dbReference type="GO" id="GO:0003677">
    <property type="term" value="F:DNA binding"/>
    <property type="evidence" value="ECO:0007669"/>
    <property type="project" value="UniProtKB-KW"/>
</dbReference>
<dbReference type="SUPFAM" id="SSF50249">
    <property type="entry name" value="Nucleic acid-binding proteins"/>
    <property type="match status" value="1"/>
</dbReference>
<name>A0ABQ5AR13_9ASTR</name>
<gene>
    <name evidence="2" type="ORF">Tco_0838936</name>
</gene>
<evidence type="ECO:0000313" key="3">
    <source>
        <dbReference type="Proteomes" id="UP001151760"/>
    </source>
</evidence>